<comment type="caution">
    <text evidence="4">The sequence shown here is derived from an EMBL/GenBank/DDBJ whole genome shotgun (WGS) entry which is preliminary data.</text>
</comment>
<dbReference type="InterPro" id="IPR014755">
    <property type="entry name" value="Cu-Rt/internalin_Ig-like"/>
</dbReference>
<evidence type="ECO:0000313" key="4">
    <source>
        <dbReference type="EMBL" id="KGR91619.1"/>
    </source>
</evidence>
<feature type="domain" description="SLH" evidence="3">
    <location>
        <begin position="95"/>
        <end position="160"/>
    </location>
</feature>
<dbReference type="OrthoDB" id="1706086at2"/>
<reference evidence="4 5" key="1">
    <citation type="submission" date="2014-02" db="EMBL/GenBank/DDBJ databases">
        <title>Draft genome sequence of Lysinibacillus massiliensis CCUG 49529.</title>
        <authorList>
            <person name="Zhang F."/>
            <person name="Wang G."/>
            <person name="Zhang L."/>
        </authorList>
    </citation>
    <scope>NUCLEOTIDE SEQUENCE [LARGE SCALE GENOMIC DNA]</scope>
    <source>
        <strain evidence="4 5">CCUG 49529</strain>
    </source>
</reference>
<proteinExistence type="predicted"/>
<dbReference type="PROSITE" id="PS51272">
    <property type="entry name" value="SLH"/>
    <property type="match status" value="3"/>
</dbReference>
<dbReference type="eggNOG" id="COG4632">
    <property type="taxonomic scope" value="Bacteria"/>
</dbReference>
<evidence type="ECO:0000256" key="1">
    <source>
        <dbReference type="ARBA" id="ARBA00022729"/>
    </source>
</evidence>
<evidence type="ECO:0000259" key="3">
    <source>
        <dbReference type="PROSITE" id="PS51272"/>
    </source>
</evidence>
<organism evidence="4 5">
    <name type="scientific">Ureibacillus massiliensis 4400831 = CIP 108448 = CCUG 49529</name>
    <dbReference type="NCBI Taxonomy" id="1211035"/>
    <lineage>
        <taxon>Bacteria</taxon>
        <taxon>Bacillati</taxon>
        <taxon>Bacillota</taxon>
        <taxon>Bacilli</taxon>
        <taxon>Bacillales</taxon>
        <taxon>Caryophanaceae</taxon>
        <taxon>Ureibacillus</taxon>
    </lineage>
</organism>
<gene>
    <name evidence="4" type="ORF">CD30_04745</name>
</gene>
<sequence length="1061" mass="117414">MFNQPKRYKKFLATTATASLVASAMAPIAASATPTDITNNDHEQAILNLLELGYVTGKADGTFAPNEKITRGQVVLMLGKWAEAQGILVPDDYATKEYFTDYPTWLTDENKKYYALVKANGIFEGYADGSLNPNQTLSRVQLAVVLNSAYKAVTGKSFEELAGDTSEVIIEDIDSVYEDYRPAVLAMKKLGITSVNNFNPSASVTRGQFASFLNATITANTPIEANGIKSLTATGVSKLTVEFNAAVNPENVQFAVTRGTNSYTVSKVEWNEEHTAAVLTVDTAFNDATYTLTVTGISEEPTTATVTTTREQVTSIEFLSDYLVFTGREDDSLEARKTYKEAVITFAVYNQYGEDITKKVNDSYMKDRDIKGIDVYGDENDIEIKDGKFVVWVDEDEDDDATGSVEFTYEQNDVEIDVKHNVQLSDESEPAKIEIVGLYSPGDEELTVENLENEVEFSILFKVKDQYGVEIDPKYAEDTKRNITTGDTTILEEVRDGISVSVTNDKIFDVEDPDDGTSGVNGLHGKDGIEVLNVDGEYYFAIDIMADDIREVEGGDNTVTFRAKATGEETSQVFTVIDSGEPYSIEIGLPDDIVAGGEDVKLPILAYDKHGELITSAKILNNDLKNEKIILDWDKDLTPYDPSITHQATIFTFVEEKGQIYLKFETKDNISDEAEKYDIDIEVDQTGIENSITLSVEPNAYPKSISSLKDKTFPHTFIGEVIEFDASDFVIEDQYGRKYINLSEGSAEDKDHTFYTVSIKSNDGTNQVFKVTDTEDGVEALRKGNATFEFKLTAFDLEGNKVEDTIDVTFRSYEIKDFDSFKVKSDGILYGSDEYSKIDNTSIKVNGVKGDLEIEIPASEFNITTDSKYLNFNGNVVTADTAKIDADGLLDDEDDTYEVKVSVTVNDTGDTMEHSLTLTREEAIATGFRLNDKFVHGKKAVEEIDLEYRDVTDDATNDYVLTVNEMITELLEEGKFDVKDQYGNKPSISGTGEVSFFDNTSENIRFIVTDINSDHDKGVISSNGSSNLSLKLGENGLTVGDSFNLTLTLDDKSQTIKVYIR</sequence>
<keyword evidence="5" id="KW-1185">Reference proteome</keyword>
<evidence type="ECO:0000256" key="2">
    <source>
        <dbReference type="SAM" id="SignalP"/>
    </source>
</evidence>
<feature type="signal peptide" evidence="2">
    <location>
        <begin position="1"/>
        <end position="32"/>
    </location>
</feature>
<name>A0A0A3J3J8_9BACL</name>
<dbReference type="EMBL" id="JPVQ01000005">
    <property type="protein sequence ID" value="KGR91619.1"/>
    <property type="molecule type" value="Genomic_DNA"/>
</dbReference>
<feature type="domain" description="SLH" evidence="3">
    <location>
        <begin position="29"/>
        <end position="92"/>
    </location>
</feature>
<dbReference type="Proteomes" id="UP000030595">
    <property type="component" value="Unassembled WGS sequence"/>
</dbReference>
<feature type="chain" id="PRO_5002015059" description="SLH domain-containing protein" evidence="2">
    <location>
        <begin position="33"/>
        <end position="1061"/>
    </location>
</feature>
<keyword evidence="1 2" id="KW-0732">Signal</keyword>
<protein>
    <recommendedName>
        <fullName evidence="3">SLH domain-containing protein</fullName>
    </recommendedName>
</protein>
<dbReference type="InterPro" id="IPR001119">
    <property type="entry name" value="SLH_dom"/>
</dbReference>
<dbReference type="Pfam" id="PF00395">
    <property type="entry name" value="SLH"/>
    <property type="match status" value="3"/>
</dbReference>
<dbReference type="Gene3D" id="2.60.40.1220">
    <property type="match status" value="1"/>
</dbReference>
<dbReference type="AlphaFoldDB" id="A0A0A3J3J8"/>
<accession>A0A0A3J3J8</accession>
<evidence type="ECO:0000313" key="5">
    <source>
        <dbReference type="Proteomes" id="UP000030595"/>
    </source>
</evidence>
<feature type="domain" description="SLH" evidence="3">
    <location>
        <begin position="167"/>
        <end position="227"/>
    </location>
</feature>
<dbReference type="RefSeq" id="WP_036173055.1">
    <property type="nucleotide sequence ID" value="NZ_AVCZ01000005.1"/>
</dbReference>